<dbReference type="Proteomes" id="UP000198660">
    <property type="component" value="Unassembled WGS sequence"/>
</dbReference>
<sequence length="255" mass="28976">MKNQLTFLSQVGIEKVKSRPTDDCPFCNRSGLTGIIAEDGPILLVENKYATIRDTYQTVLIETDCCDVGILEYSLDHVIRLLRFGLKHWERMKQSGDFQSVLFFKNHGPLSGGSVAHAHMQLVGLKHVDYRNEIPMDTFTGETIIQDGSVHFSLSTSPLASFSEFNLIIGDTKELEKVAIHLKNAVDYILNKMNCRSYNLFFYDMEGKIYLKVVPRYPASPYTIGYHLKQVNDNIGDKAREIAQEYYLNMGYGGR</sequence>
<dbReference type="InterPro" id="IPR049285">
    <property type="entry name" value="DUF4931_C"/>
</dbReference>
<dbReference type="Pfam" id="PF16285">
    <property type="entry name" value="DUF4931_N"/>
    <property type="match status" value="1"/>
</dbReference>
<evidence type="ECO:0008006" key="5">
    <source>
        <dbReference type="Google" id="ProtNLM"/>
    </source>
</evidence>
<dbReference type="Gene3D" id="3.30.428.10">
    <property type="entry name" value="HIT-like"/>
    <property type="match status" value="1"/>
</dbReference>
<dbReference type="InterPro" id="IPR046322">
    <property type="entry name" value="DUF4931"/>
</dbReference>
<dbReference type="EMBL" id="FPAA01000002">
    <property type="protein sequence ID" value="SFS42838.1"/>
    <property type="molecule type" value="Genomic_DNA"/>
</dbReference>
<dbReference type="RefSeq" id="WP_091833737.1">
    <property type="nucleotide sequence ID" value="NZ_FPAA01000002.1"/>
</dbReference>
<reference evidence="4" key="1">
    <citation type="submission" date="2016-10" db="EMBL/GenBank/DDBJ databases">
        <authorList>
            <person name="Varghese N."/>
            <person name="Submissions S."/>
        </authorList>
    </citation>
    <scope>NUCLEOTIDE SEQUENCE [LARGE SCALE GENOMIC DNA]</scope>
    <source>
        <strain evidence="4">DSM 45789</strain>
    </source>
</reference>
<dbReference type="AlphaFoldDB" id="A0A1I6PRX4"/>
<evidence type="ECO:0000313" key="3">
    <source>
        <dbReference type="EMBL" id="SFS42838.1"/>
    </source>
</evidence>
<proteinExistence type="predicted"/>
<dbReference type="SUPFAM" id="SSF54197">
    <property type="entry name" value="HIT-like"/>
    <property type="match status" value="1"/>
</dbReference>
<evidence type="ECO:0000259" key="2">
    <source>
        <dbReference type="Pfam" id="PF20956"/>
    </source>
</evidence>
<organism evidence="3 4">
    <name type="scientific">Marininema halotolerans</name>
    <dbReference type="NCBI Taxonomy" id="1155944"/>
    <lineage>
        <taxon>Bacteria</taxon>
        <taxon>Bacillati</taxon>
        <taxon>Bacillota</taxon>
        <taxon>Bacilli</taxon>
        <taxon>Bacillales</taxon>
        <taxon>Thermoactinomycetaceae</taxon>
        <taxon>Marininema</taxon>
    </lineage>
</organism>
<protein>
    <recommendedName>
        <fullName evidence="5">Galactose-1-phosphate uridylyltransferase</fullName>
    </recommendedName>
</protein>
<dbReference type="InterPro" id="IPR036265">
    <property type="entry name" value="HIT-like_sf"/>
</dbReference>
<keyword evidence="4" id="KW-1185">Reference proteome</keyword>
<evidence type="ECO:0000259" key="1">
    <source>
        <dbReference type="Pfam" id="PF16285"/>
    </source>
</evidence>
<gene>
    <name evidence="3" type="ORF">SAMN05444972_10288</name>
</gene>
<dbReference type="OrthoDB" id="1803128at2"/>
<feature type="domain" description="DUF4931" evidence="1">
    <location>
        <begin position="8"/>
        <end position="128"/>
    </location>
</feature>
<evidence type="ECO:0000313" key="4">
    <source>
        <dbReference type="Proteomes" id="UP000198660"/>
    </source>
</evidence>
<accession>A0A1I6PRX4</accession>
<name>A0A1I6PRX4_9BACL</name>
<dbReference type="Pfam" id="PF20956">
    <property type="entry name" value="DUF4931_C"/>
    <property type="match status" value="1"/>
</dbReference>
<feature type="domain" description="DUF4931" evidence="2">
    <location>
        <begin position="134"/>
        <end position="247"/>
    </location>
</feature>